<accession>F4LPG4</accession>
<dbReference type="Gene3D" id="1.10.10.10">
    <property type="entry name" value="Winged helix-like DNA-binding domain superfamily/Winged helix DNA-binding domain"/>
    <property type="match status" value="1"/>
</dbReference>
<proteinExistence type="predicted"/>
<evidence type="ECO:0000259" key="6">
    <source>
        <dbReference type="PROSITE" id="PS50043"/>
    </source>
</evidence>
<evidence type="ECO:0000256" key="4">
    <source>
        <dbReference type="ARBA" id="ARBA00023163"/>
    </source>
</evidence>
<dbReference type="CDD" id="cd06170">
    <property type="entry name" value="LuxR_C_like"/>
    <property type="match status" value="1"/>
</dbReference>
<dbReference type="EMBL" id="CP002696">
    <property type="protein sequence ID" value="AEE15975.1"/>
    <property type="molecule type" value="Genomic_DNA"/>
</dbReference>
<dbReference type="CDD" id="cd17535">
    <property type="entry name" value="REC_NarL-like"/>
    <property type="match status" value="1"/>
</dbReference>
<dbReference type="InterPro" id="IPR016032">
    <property type="entry name" value="Sig_transdc_resp-reg_C-effctor"/>
</dbReference>
<keyword evidence="1 5" id="KW-0597">Phosphoprotein</keyword>
<dbReference type="KEGG" id="tbe:Trebr_0532"/>
<evidence type="ECO:0000256" key="1">
    <source>
        <dbReference type="ARBA" id="ARBA00022553"/>
    </source>
</evidence>
<keyword evidence="3" id="KW-0238">DNA-binding</keyword>
<dbReference type="GO" id="GO:0000160">
    <property type="term" value="P:phosphorelay signal transduction system"/>
    <property type="evidence" value="ECO:0007669"/>
    <property type="project" value="InterPro"/>
</dbReference>
<feature type="domain" description="HTH luxR-type" evidence="6">
    <location>
        <begin position="171"/>
        <end position="231"/>
    </location>
</feature>
<dbReference type="InterPro" id="IPR000792">
    <property type="entry name" value="Tscrpt_reg_LuxR_C"/>
</dbReference>
<dbReference type="SMART" id="SM00421">
    <property type="entry name" value="HTH_LUXR"/>
    <property type="match status" value="1"/>
</dbReference>
<dbReference type="SMART" id="SM00448">
    <property type="entry name" value="REC"/>
    <property type="match status" value="1"/>
</dbReference>
<keyword evidence="4" id="KW-0804">Transcription</keyword>
<evidence type="ECO:0000313" key="8">
    <source>
        <dbReference type="EMBL" id="AEE15975.1"/>
    </source>
</evidence>
<keyword evidence="2" id="KW-0805">Transcription regulation</keyword>
<name>F4LPG4_TREBD</name>
<dbReference type="GO" id="GO:0003677">
    <property type="term" value="F:DNA binding"/>
    <property type="evidence" value="ECO:0007669"/>
    <property type="project" value="UniProtKB-KW"/>
</dbReference>
<dbReference type="PANTHER" id="PTHR43214:SF41">
    <property type="entry name" value="NITRATE_NITRITE RESPONSE REGULATOR PROTEIN NARP"/>
    <property type="match status" value="1"/>
</dbReference>
<dbReference type="Gene3D" id="3.40.50.2300">
    <property type="match status" value="1"/>
</dbReference>
<dbReference type="OrthoDB" id="370587at2"/>
<dbReference type="eggNOG" id="COG2197">
    <property type="taxonomic scope" value="Bacteria"/>
</dbReference>
<dbReference type="RefSeq" id="WP_013757694.1">
    <property type="nucleotide sequence ID" value="NC_015500.1"/>
</dbReference>
<feature type="modified residue" description="4-aspartylphosphate" evidence="5">
    <location>
        <position position="78"/>
    </location>
</feature>
<dbReference type="InterPro" id="IPR039420">
    <property type="entry name" value="WalR-like"/>
</dbReference>
<sequence length="231" mass="25570">MKTFLIIDDHVFLRHGLAQYLESSGSESDSAESGSAESDNSAWKCIGEAACLTEAETLLTGVLTAEPNGRDCTVILLDVMLQKDNGLEFIRWIADLLQENGMELRADDCPVKIVIYSAFVTVPRIQRALELGAKGCVSKIAPEQEILDALNAVAAGGTYIDSGLYEEYKKDAASPDILTKREREVLIYVQDYLSNQQIADKMNISTRTVENYLSRLYEKTDVFCRSDLIGL</sequence>
<dbReference type="SUPFAM" id="SSF46894">
    <property type="entry name" value="C-terminal effector domain of the bipartite response regulators"/>
    <property type="match status" value="1"/>
</dbReference>
<protein>
    <submittedName>
        <fullName evidence="8">Two component transcriptional regulator, LuxR family</fullName>
    </submittedName>
</protein>
<dbReference type="AlphaFoldDB" id="F4LPG4"/>
<reference evidence="9" key="1">
    <citation type="submission" date="2011-04" db="EMBL/GenBank/DDBJ databases">
        <title>The complete genome of Treponema brennaborense DSM 12168.</title>
        <authorList>
            <person name="Lucas S."/>
            <person name="Han J."/>
            <person name="Lapidus A."/>
            <person name="Bruce D."/>
            <person name="Goodwin L."/>
            <person name="Pitluck S."/>
            <person name="Peters L."/>
            <person name="Kyrpides N."/>
            <person name="Mavromatis K."/>
            <person name="Ivanova N."/>
            <person name="Mikhailova N."/>
            <person name="Pagani I."/>
            <person name="Teshima H."/>
            <person name="Detter J.C."/>
            <person name="Tapia R."/>
            <person name="Han C."/>
            <person name="Land M."/>
            <person name="Hauser L."/>
            <person name="Markowitz V."/>
            <person name="Cheng J.-F."/>
            <person name="Hugenholtz P."/>
            <person name="Woyke T."/>
            <person name="Wu D."/>
            <person name="Gronow S."/>
            <person name="Wellnitz S."/>
            <person name="Brambilla E."/>
            <person name="Klenk H.-P."/>
            <person name="Eisen J.A."/>
        </authorList>
    </citation>
    <scope>NUCLEOTIDE SEQUENCE [LARGE SCALE GENOMIC DNA]</scope>
    <source>
        <strain evidence="9">DSM 12168 / CIP 105900 / DD5/3</strain>
    </source>
</reference>
<dbReference type="InterPro" id="IPR001789">
    <property type="entry name" value="Sig_transdc_resp-reg_receiver"/>
</dbReference>
<keyword evidence="9" id="KW-1185">Reference proteome</keyword>
<dbReference type="InterPro" id="IPR058245">
    <property type="entry name" value="NreC/VraR/RcsB-like_REC"/>
</dbReference>
<dbReference type="Proteomes" id="UP000006546">
    <property type="component" value="Chromosome"/>
</dbReference>
<dbReference type="InterPro" id="IPR011006">
    <property type="entry name" value="CheY-like_superfamily"/>
</dbReference>
<evidence type="ECO:0000259" key="7">
    <source>
        <dbReference type="PROSITE" id="PS50110"/>
    </source>
</evidence>
<gene>
    <name evidence="8" type="ordered locus">Trebr_0532</name>
</gene>
<dbReference type="PANTHER" id="PTHR43214">
    <property type="entry name" value="TWO-COMPONENT RESPONSE REGULATOR"/>
    <property type="match status" value="1"/>
</dbReference>
<dbReference type="PRINTS" id="PR00038">
    <property type="entry name" value="HTHLUXR"/>
</dbReference>
<evidence type="ECO:0000256" key="3">
    <source>
        <dbReference type="ARBA" id="ARBA00023125"/>
    </source>
</evidence>
<dbReference type="STRING" id="906968.Trebr_0532"/>
<evidence type="ECO:0000256" key="5">
    <source>
        <dbReference type="PROSITE-ProRule" id="PRU00169"/>
    </source>
</evidence>
<dbReference type="Pfam" id="PF00196">
    <property type="entry name" value="GerE"/>
    <property type="match status" value="1"/>
</dbReference>
<dbReference type="PROSITE" id="PS50110">
    <property type="entry name" value="RESPONSE_REGULATORY"/>
    <property type="match status" value="1"/>
</dbReference>
<dbReference type="PROSITE" id="PS50043">
    <property type="entry name" value="HTH_LUXR_2"/>
    <property type="match status" value="1"/>
</dbReference>
<feature type="domain" description="Response regulatory" evidence="7">
    <location>
        <begin position="3"/>
        <end position="154"/>
    </location>
</feature>
<dbReference type="GO" id="GO:0006355">
    <property type="term" value="P:regulation of DNA-templated transcription"/>
    <property type="evidence" value="ECO:0007669"/>
    <property type="project" value="InterPro"/>
</dbReference>
<dbReference type="HOGENOM" id="CLU_000445_90_1_12"/>
<dbReference type="InterPro" id="IPR036388">
    <property type="entry name" value="WH-like_DNA-bd_sf"/>
</dbReference>
<organism evidence="8 9">
    <name type="scientific">Treponema brennaborense (strain DSM 12168 / CIP 105900 / DD5/3)</name>
    <dbReference type="NCBI Taxonomy" id="906968"/>
    <lineage>
        <taxon>Bacteria</taxon>
        <taxon>Pseudomonadati</taxon>
        <taxon>Spirochaetota</taxon>
        <taxon>Spirochaetia</taxon>
        <taxon>Spirochaetales</taxon>
        <taxon>Treponemataceae</taxon>
        <taxon>Treponema</taxon>
    </lineage>
</organism>
<dbReference type="Pfam" id="PF00072">
    <property type="entry name" value="Response_reg"/>
    <property type="match status" value="1"/>
</dbReference>
<evidence type="ECO:0000256" key="2">
    <source>
        <dbReference type="ARBA" id="ARBA00023015"/>
    </source>
</evidence>
<dbReference type="SUPFAM" id="SSF52172">
    <property type="entry name" value="CheY-like"/>
    <property type="match status" value="1"/>
</dbReference>
<evidence type="ECO:0000313" key="9">
    <source>
        <dbReference type="Proteomes" id="UP000006546"/>
    </source>
</evidence>